<sequence>MLSEEEVHSNSYADRTGAVIDRQTFFGDDCDEINLGNEDTPPSKLRLNTSTGTENTSPAVINSIEDHDQYHDNHNDHYAQISPEPVPIKFNIIIREFEKRGDGMNAYIVYKLQTEVSGVVGYAKTYYETWRRFSDFLGLHGKIVEKYLSKGIVIPQPPEKSISALTKTKTNSDPAMSREVGIQRARHLERYVSRLVQHPRMRNDCDLRDFLTIDSDLPKAVQTAALSSFGVKKIFKNFQVVFSKMAFHMEEGDRWFEQVQSQIDELDEALRKLYTVTESLVASRREMATSGELLGKALSMLAACEESTSLSRALSALTDVTESVSNAWGKQAEIDNAKFSEAIYEYIMLISALKDVFGERVRAWQQWQDAQQTLSRKRDQKTKIDLAAGGRNEKSDQLKAEIEETVLRIDQLEQHFGELSKAIREEVARFDTDRKTDMKKILIDYMESMIHTHTEVIKTSLARGVSVKLFTQYEISFQVGHFGP</sequence>
<evidence type="ECO:0000256" key="2">
    <source>
        <dbReference type="ARBA" id="ARBA00004496"/>
    </source>
</evidence>
<name>A0AAE9CSH5_CAEBR</name>
<keyword evidence="6" id="KW-0963">Cytoplasm</keyword>
<dbReference type="SUPFAM" id="SSF64268">
    <property type="entry name" value="PX domain"/>
    <property type="match status" value="1"/>
</dbReference>
<evidence type="ECO:0000256" key="10">
    <source>
        <dbReference type="ARBA" id="ARBA00023136"/>
    </source>
</evidence>
<gene>
    <name evidence="13" type="ORF">L3Y34_010286</name>
</gene>
<dbReference type="GO" id="GO:0015031">
    <property type="term" value="P:protein transport"/>
    <property type="evidence" value="ECO:0007669"/>
    <property type="project" value="UniProtKB-KW"/>
</dbReference>
<feature type="domain" description="PX" evidence="12">
    <location>
        <begin position="88"/>
        <end position="218"/>
    </location>
</feature>
<comment type="subcellular location">
    <subcellularLocation>
        <location evidence="2">Cytoplasm</location>
    </subcellularLocation>
    <subcellularLocation>
        <location evidence="3">Golgi apparatus</location>
    </subcellularLocation>
    <subcellularLocation>
        <location evidence="1">Membrane</location>
        <topology evidence="1">Peripheral membrane protein</topology>
        <orientation evidence="1">Cytoplasmic side</orientation>
    </subcellularLocation>
</comment>
<dbReference type="GO" id="GO:0031410">
    <property type="term" value="C:cytoplasmic vesicle"/>
    <property type="evidence" value="ECO:0007669"/>
    <property type="project" value="UniProtKB-ARBA"/>
</dbReference>
<dbReference type="EMBL" id="CP090896">
    <property type="protein sequence ID" value="ULT79586.1"/>
    <property type="molecule type" value="Genomic_DNA"/>
</dbReference>
<evidence type="ECO:0000256" key="7">
    <source>
        <dbReference type="ARBA" id="ARBA00022553"/>
    </source>
</evidence>
<dbReference type="FunFam" id="1.20.1270.60:FF:000022">
    <property type="entry name" value="Sorting nexin 3 protein"/>
    <property type="match status" value="1"/>
</dbReference>
<keyword evidence="10" id="KW-0472">Membrane</keyword>
<protein>
    <recommendedName>
        <fullName evidence="12">PX domain-containing protein</fullName>
    </recommendedName>
</protein>
<evidence type="ECO:0000256" key="6">
    <source>
        <dbReference type="ARBA" id="ARBA00022490"/>
    </source>
</evidence>
<evidence type="ECO:0000313" key="13">
    <source>
        <dbReference type="EMBL" id="ULT79586.1"/>
    </source>
</evidence>
<dbReference type="CDD" id="cd07623">
    <property type="entry name" value="BAR_SNX1_2"/>
    <property type="match status" value="1"/>
</dbReference>
<dbReference type="SMART" id="SM00312">
    <property type="entry name" value="PX"/>
    <property type="match status" value="1"/>
</dbReference>
<dbReference type="GO" id="GO:0042147">
    <property type="term" value="P:retrograde transport, endosome to Golgi"/>
    <property type="evidence" value="ECO:0007669"/>
    <property type="project" value="UniProtKB-ARBA"/>
</dbReference>
<evidence type="ECO:0000256" key="4">
    <source>
        <dbReference type="ARBA" id="ARBA00010883"/>
    </source>
</evidence>
<dbReference type="GO" id="GO:0005794">
    <property type="term" value="C:Golgi apparatus"/>
    <property type="evidence" value="ECO:0007669"/>
    <property type="project" value="UniProtKB-SubCell"/>
</dbReference>
<feature type="region of interest" description="Disordered" evidence="11">
    <location>
        <begin position="32"/>
        <end position="58"/>
    </location>
</feature>
<dbReference type="PANTHER" id="PTHR10555">
    <property type="entry name" value="SORTING NEXIN"/>
    <property type="match status" value="1"/>
</dbReference>
<dbReference type="GO" id="GO:0005829">
    <property type="term" value="C:cytosol"/>
    <property type="evidence" value="ECO:0007669"/>
    <property type="project" value="GOC"/>
</dbReference>
<evidence type="ECO:0000256" key="9">
    <source>
        <dbReference type="ARBA" id="ARBA00023034"/>
    </source>
</evidence>
<dbReference type="InterPro" id="IPR001683">
    <property type="entry name" value="PX_dom"/>
</dbReference>
<dbReference type="PANTHER" id="PTHR10555:SF170">
    <property type="entry name" value="FI18122P1"/>
    <property type="match status" value="1"/>
</dbReference>
<evidence type="ECO:0000256" key="5">
    <source>
        <dbReference type="ARBA" id="ARBA00022448"/>
    </source>
</evidence>
<keyword evidence="7" id="KW-0597">Phosphoprotein</keyword>
<evidence type="ECO:0000256" key="1">
    <source>
        <dbReference type="ARBA" id="ARBA00004287"/>
    </source>
</evidence>
<dbReference type="GO" id="GO:0035091">
    <property type="term" value="F:phosphatidylinositol binding"/>
    <property type="evidence" value="ECO:0007669"/>
    <property type="project" value="InterPro"/>
</dbReference>
<dbReference type="InterPro" id="IPR036871">
    <property type="entry name" value="PX_dom_sf"/>
</dbReference>
<dbReference type="AlphaFoldDB" id="A0AAE9CSH5"/>
<evidence type="ECO:0000313" key="14">
    <source>
        <dbReference type="Proteomes" id="UP000827892"/>
    </source>
</evidence>
<evidence type="ECO:0000259" key="12">
    <source>
        <dbReference type="PROSITE" id="PS50195"/>
    </source>
</evidence>
<dbReference type="Gene3D" id="1.20.1270.60">
    <property type="entry name" value="Arfaptin homology (AH) domain/BAR domain"/>
    <property type="match status" value="1"/>
</dbReference>
<proteinExistence type="inferred from homology"/>
<dbReference type="Pfam" id="PF00787">
    <property type="entry name" value="PX"/>
    <property type="match status" value="1"/>
</dbReference>
<reference evidence="13 14" key="1">
    <citation type="submission" date="2022-05" db="EMBL/GenBank/DDBJ databases">
        <title>Chromosome-level reference genomes for two strains of Caenorhabditis briggsae: an improved platform for comparative genomics.</title>
        <authorList>
            <person name="Stevens L."/>
            <person name="Andersen E.C."/>
        </authorList>
    </citation>
    <scope>NUCLEOTIDE SEQUENCE [LARGE SCALE GENOMIC DNA]</scope>
    <source>
        <strain evidence="13">QX1410_ONT</strain>
        <tissue evidence="13">Whole-organism</tissue>
    </source>
</reference>
<dbReference type="Proteomes" id="UP000827892">
    <property type="component" value="Chromosome X"/>
</dbReference>
<feature type="compositionally biased region" description="Polar residues" evidence="11">
    <location>
        <begin position="46"/>
        <end position="58"/>
    </location>
</feature>
<dbReference type="InterPro" id="IPR015404">
    <property type="entry name" value="Vps5_C"/>
</dbReference>
<evidence type="ECO:0000256" key="3">
    <source>
        <dbReference type="ARBA" id="ARBA00004555"/>
    </source>
</evidence>
<dbReference type="Gene3D" id="3.30.1520.10">
    <property type="entry name" value="Phox-like domain"/>
    <property type="match status" value="1"/>
</dbReference>
<organism evidence="13 14">
    <name type="scientific">Caenorhabditis briggsae</name>
    <dbReference type="NCBI Taxonomy" id="6238"/>
    <lineage>
        <taxon>Eukaryota</taxon>
        <taxon>Metazoa</taxon>
        <taxon>Ecdysozoa</taxon>
        <taxon>Nematoda</taxon>
        <taxon>Chromadorea</taxon>
        <taxon>Rhabditida</taxon>
        <taxon>Rhabditina</taxon>
        <taxon>Rhabditomorpha</taxon>
        <taxon>Rhabditoidea</taxon>
        <taxon>Rhabditidae</taxon>
        <taxon>Peloderinae</taxon>
        <taxon>Caenorhabditis</taxon>
    </lineage>
</organism>
<dbReference type="Pfam" id="PF09325">
    <property type="entry name" value="Vps5"/>
    <property type="match status" value="1"/>
</dbReference>
<keyword evidence="5" id="KW-0813">Transport</keyword>
<keyword evidence="8" id="KW-0653">Protein transport</keyword>
<dbReference type="InterPro" id="IPR027267">
    <property type="entry name" value="AH/BAR_dom_sf"/>
</dbReference>
<dbReference type="PROSITE" id="PS50195">
    <property type="entry name" value="PX"/>
    <property type="match status" value="1"/>
</dbReference>
<evidence type="ECO:0000256" key="8">
    <source>
        <dbReference type="ARBA" id="ARBA00022927"/>
    </source>
</evidence>
<keyword evidence="9" id="KW-0333">Golgi apparatus</keyword>
<dbReference type="GO" id="GO:0098796">
    <property type="term" value="C:membrane protein complex"/>
    <property type="evidence" value="ECO:0007669"/>
    <property type="project" value="UniProtKB-ARBA"/>
</dbReference>
<accession>A0AAE9CSH5</accession>
<comment type="similarity">
    <text evidence="4">Belongs to the sorting nexin family.</text>
</comment>
<evidence type="ECO:0000256" key="11">
    <source>
        <dbReference type="SAM" id="MobiDB-lite"/>
    </source>
</evidence>